<dbReference type="EMBL" id="KB095811">
    <property type="protein sequence ID" value="ESO12855.1"/>
    <property type="molecule type" value="Genomic_DNA"/>
</dbReference>
<reference evidence="1 3" key="2">
    <citation type="journal article" date="2013" name="Nature">
        <title>Insights into bilaterian evolution from three spiralian genomes.</title>
        <authorList>
            <person name="Simakov O."/>
            <person name="Marletaz F."/>
            <person name="Cho S.J."/>
            <person name="Edsinger-Gonzales E."/>
            <person name="Havlak P."/>
            <person name="Hellsten U."/>
            <person name="Kuo D.H."/>
            <person name="Larsson T."/>
            <person name="Lv J."/>
            <person name="Arendt D."/>
            <person name="Savage R."/>
            <person name="Osoegawa K."/>
            <person name="de Jong P."/>
            <person name="Grimwood J."/>
            <person name="Chapman J.A."/>
            <person name="Shapiro H."/>
            <person name="Aerts A."/>
            <person name="Otillar R.P."/>
            <person name="Terry A.Y."/>
            <person name="Boore J.L."/>
            <person name="Grigoriev I.V."/>
            <person name="Lindberg D.R."/>
            <person name="Seaver E.C."/>
            <person name="Weisblat D.A."/>
            <person name="Putnam N.H."/>
            <person name="Rokhsar D.S."/>
        </authorList>
    </citation>
    <scope>NUCLEOTIDE SEQUENCE</scope>
</reference>
<name>T1EP14_HELRO</name>
<dbReference type="EMBL" id="AMQM01000252">
    <property type="status" value="NOT_ANNOTATED_CDS"/>
    <property type="molecule type" value="Genomic_DNA"/>
</dbReference>
<organism evidence="2 3">
    <name type="scientific">Helobdella robusta</name>
    <name type="common">Californian leech</name>
    <dbReference type="NCBI Taxonomy" id="6412"/>
    <lineage>
        <taxon>Eukaryota</taxon>
        <taxon>Metazoa</taxon>
        <taxon>Spiralia</taxon>
        <taxon>Lophotrochozoa</taxon>
        <taxon>Annelida</taxon>
        <taxon>Clitellata</taxon>
        <taxon>Hirudinea</taxon>
        <taxon>Rhynchobdellida</taxon>
        <taxon>Glossiphoniidae</taxon>
        <taxon>Helobdella</taxon>
    </lineage>
</organism>
<reference evidence="2" key="3">
    <citation type="submission" date="2015-06" db="UniProtKB">
        <authorList>
            <consortium name="EnsemblMetazoa"/>
        </authorList>
    </citation>
    <scope>IDENTIFICATION</scope>
</reference>
<proteinExistence type="predicted"/>
<dbReference type="Proteomes" id="UP000015101">
    <property type="component" value="Unassembled WGS sequence"/>
</dbReference>
<dbReference type="KEGG" id="hro:HELRODRAFT_159442"/>
<accession>T1EP14</accession>
<dbReference type="AlphaFoldDB" id="T1EP14"/>
<reference evidence="3" key="1">
    <citation type="submission" date="2012-12" db="EMBL/GenBank/DDBJ databases">
        <authorList>
            <person name="Hellsten U."/>
            <person name="Grimwood J."/>
            <person name="Chapman J.A."/>
            <person name="Shapiro H."/>
            <person name="Aerts A."/>
            <person name="Otillar R.P."/>
            <person name="Terry A.Y."/>
            <person name="Boore J.L."/>
            <person name="Simakov O."/>
            <person name="Marletaz F."/>
            <person name="Cho S.-J."/>
            <person name="Edsinger-Gonzales E."/>
            <person name="Havlak P."/>
            <person name="Kuo D.-H."/>
            <person name="Larsson T."/>
            <person name="Lv J."/>
            <person name="Arendt D."/>
            <person name="Savage R."/>
            <person name="Osoegawa K."/>
            <person name="de Jong P."/>
            <person name="Lindberg D.R."/>
            <person name="Seaver E.C."/>
            <person name="Weisblat D.A."/>
            <person name="Putnam N.H."/>
            <person name="Grigoriev I.V."/>
            <person name="Rokhsar D.S."/>
        </authorList>
    </citation>
    <scope>NUCLEOTIDE SEQUENCE</scope>
</reference>
<dbReference type="RefSeq" id="XP_009009575.1">
    <property type="nucleotide sequence ID" value="XM_009011327.1"/>
</dbReference>
<dbReference type="HOGENOM" id="CLU_2186754_0_0_1"/>
<dbReference type="CTD" id="20198314"/>
<evidence type="ECO:0000313" key="3">
    <source>
        <dbReference type="Proteomes" id="UP000015101"/>
    </source>
</evidence>
<sequence>MNEVISAEDFELDAQTFLARCIPITEISTIAKTMTQTSVYSVLCHYLSRLQTNGHRVSSIGKSVTSRAAIPRWHGSNTVSPWHGSNTVSPKLKHCHTGFYSEYNNCLFL</sequence>
<keyword evidence="3" id="KW-1185">Reference proteome</keyword>
<evidence type="ECO:0000313" key="2">
    <source>
        <dbReference type="EnsemblMetazoa" id="HelroP159442"/>
    </source>
</evidence>
<dbReference type="EnsemblMetazoa" id="HelroT159442">
    <property type="protein sequence ID" value="HelroP159442"/>
    <property type="gene ID" value="HelroG159442"/>
</dbReference>
<gene>
    <name evidence="2" type="primary">20198314</name>
    <name evidence="1" type="ORF">HELRODRAFT_159442</name>
</gene>
<protein>
    <submittedName>
        <fullName evidence="1 2">Uncharacterized protein</fullName>
    </submittedName>
</protein>
<dbReference type="InParanoid" id="T1EP14"/>
<evidence type="ECO:0000313" key="1">
    <source>
        <dbReference type="EMBL" id="ESO12855.1"/>
    </source>
</evidence>
<dbReference type="GeneID" id="20198314"/>